<name>A0A4U9R8C3_HATHI</name>
<protein>
    <submittedName>
        <fullName evidence="8">Transporter</fullName>
    </submittedName>
</protein>
<evidence type="ECO:0000256" key="1">
    <source>
        <dbReference type="ARBA" id="ARBA00004651"/>
    </source>
</evidence>
<keyword evidence="9" id="KW-1185">Reference proteome</keyword>
<evidence type="ECO:0000256" key="2">
    <source>
        <dbReference type="ARBA" id="ARBA00022475"/>
    </source>
</evidence>
<keyword evidence="3 6" id="KW-0812">Transmembrane</keyword>
<dbReference type="Pfam" id="PF02588">
    <property type="entry name" value="YitT_membrane"/>
    <property type="match status" value="1"/>
</dbReference>
<evidence type="ECO:0000313" key="8">
    <source>
        <dbReference type="EMBL" id="VTQ86403.1"/>
    </source>
</evidence>
<feature type="transmembrane region" description="Helical" evidence="6">
    <location>
        <begin position="178"/>
        <end position="197"/>
    </location>
</feature>
<feature type="transmembrane region" description="Helical" evidence="6">
    <location>
        <begin position="84"/>
        <end position="106"/>
    </location>
</feature>
<dbReference type="AlphaFoldDB" id="A0A4U9R8C3"/>
<evidence type="ECO:0000256" key="4">
    <source>
        <dbReference type="ARBA" id="ARBA00022989"/>
    </source>
</evidence>
<dbReference type="Gene3D" id="3.30.70.120">
    <property type="match status" value="1"/>
</dbReference>
<feature type="transmembrane region" description="Helical" evidence="6">
    <location>
        <begin position="12"/>
        <end position="31"/>
    </location>
</feature>
<evidence type="ECO:0000256" key="5">
    <source>
        <dbReference type="ARBA" id="ARBA00023136"/>
    </source>
</evidence>
<reference evidence="8 9" key="1">
    <citation type="submission" date="2019-05" db="EMBL/GenBank/DDBJ databases">
        <authorList>
            <consortium name="Pathogen Informatics"/>
        </authorList>
    </citation>
    <scope>NUCLEOTIDE SEQUENCE [LARGE SCALE GENOMIC DNA]</scope>
    <source>
        <strain evidence="8 9">NCTC503</strain>
    </source>
</reference>
<gene>
    <name evidence="8" type="ORF">NCTC503_00925</name>
</gene>
<dbReference type="KEGG" id="hhw:NCTC503_00925"/>
<dbReference type="RefSeq" id="WP_138209634.1">
    <property type="nucleotide sequence ID" value="NZ_CBCRUQ010000016.1"/>
</dbReference>
<comment type="subcellular location">
    <subcellularLocation>
        <location evidence="1">Cell membrane</location>
        <topology evidence="1">Multi-pass membrane protein</topology>
    </subcellularLocation>
</comment>
<dbReference type="InterPro" id="IPR003740">
    <property type="entry name" value="YitT"/>
</dbReference>
<evidence type="ECO:0000256" key="6">
    <source>
        <dbReference type="SAM" id="Phobius"/>
    </source>
</evidence>
<dbReference type="GO" id="GO:0005886">
    <property type="term" value="C:plasma membrane"/>
    <property type="evidence" value="ECO:0007669"/>
    <property type="project" value="UniProtKB-SubCell"/>
</dbReference>
<keyword evidence="4 6" id="KW-1133">Transmembrane helix</keyword>
<dbReference type="InterPro" id="IPR019264">
    <property type="entry name" value="DUF2179"/>
</dbReference>
<accession>A0A4U9R8C3</accession>
<proteinExistence type="predicted"/>
<feature type="transmembrane region" description="Helical" evidence="6">
    <location>
        <begin position="151"/>
        <end position="172"/>
    </location>
</feature>
<dbReference type="PANTHER" id="PTHR33545:SF9">
    <property type="entry name" value="UPF0750 MEMBRANE PROTEIN YITE"/>
    <property type="match status" value="1"/>
</dbReference>
<feature type="transmembrane region" description="Helical" evidence="6">
    <location>
        <begin position="112"/>
        <end position="131"/>
    </location>
</feature>
<dbReference type="Pfam" id="PF10035">
    <property type="entry name" value="DUF2179"/>
    <property type="match status" value="1"/>
</dbReference>
<feature type="transmembrane region" description="Helical" evidence="6">
    <location>
        <begin position="51"/>
        <end position="77"/>
    </location>
</feature>
<keyword evidence="2" id="KW-1003">Cell membrane</keyword>
<dbReference type="InterPro" id="IPR015867">
    <property type="entry name" value="N-reg_PII/ATP_PRibTrfase_C"/>
</dbReference>
<dbReference type="PANTHER" id="PTHR33545">
    <property type="entry name" value="UPF0750 MEMBRANE PROTEIN YITT-RELATED"/>
    <property type="match status" value="1"/>
</dbReference>
<dbReference type="InterPro" id="IPR051461">
    <property type="entry name" value="UPF0750_membrane"/>
</dbReference>
<dbReference type="CDD" id="cd16380">
    <property type="entry name" value="YitT_C"/>
    <property type="match status" value="1"/>
</dbReference>
<evidence type="ECO:0000313" key="9">
    <source>
        <dbReference type="Proteomes" id="UP000308489"/>
    </source>
</evidence>
<evidence type="ECO:0000256" key="3">
    <source>
        <dbReference type="ARBA" id="ARBA00022692"/>
    </source>
</evidence>
<feature type="domain" description="DUF2179" evidence="7">
    <location>
        <begin position="226"/>
        <end position="280"/>
    </location>
</feature>
<dbReference type="OrthoDB" id="9779786at2"/>
<sequence>MGKNLGKNTIKEVLLITIGVLFLALGVHFFLVPHNLAVGGVTGLAIVLNKFIPAISIGLFMLIMNIILFIVGFIFIGSAFGGKTIYASLSLSFIIMILEKIFPIKSPLTNDIFIELLFGILLGAVGMAVVFEQNASTGGTDIIAKILNKYFHIDIGRALLVVDFFVTLLATIAFGPKIGMYALLGVIINGITIDAVIQGLNICKKVEIVSTKDDEIIKFIMEDLGRGATVYKGKGAYTSTDKEIITTVLNKKEFIKLKNYIKGIDENAFIVTYNVHETLGNGFKSIHD</sequence>
<dbReference type="PIRSF" id="PIRSF006483">
    <property type="entry name" value="Membrane_protein_YitT"/>
    <property type="match status" value="1"/>
</dbReference>
<organism evidence="8 9">
    <name type="scientific">Hathewaya histolytica</name>
    <name type="common">Clostridium histolyticum</name>
    <dbReference type="NCBI Taxonomy" id="1498"/>
    <lineage>
        <taxon>Bacteria</taxon>
        <taxon>Bacillati</taxon>
        <taxon>Bacillota</taxon>
        <taxon>Clostridia</taxon>
        <taxon>Eubacteriales</taxon>
        <taxon>Clostridiaceae</taxon>
        <taxon>Hathewaya</taxon>
    </lineage>
</organism>
<evidence type="ECO:0000259" key="7">
    <source>
        <dbReference type="Pfam" id="PF10035"/>
    </source>
</evidence>
<dbReference type="EMBL" id="LR590481">
    <property type="protein sequence ID" value="VTQ86403.1"/>
    <property type="molecule type" value="Genomic_DNA"/>
</dbReference>
<dbReference type="Proteomes" id="UP000308489">
    <property type="component" value="Chromosome 1"/>
</dbReference>
<keyword evidence="5 6" id="KW-0472">Membrane</keyword>